<comment type="caution">
    <text evidence="2">The sequence shown here is derived from an EMBL/GenBank/DDBJ whole genome shotgun (WGS) entry which is preliminary data.</text>
</comment>
<sequence length="357" mass="39035">MEGAAMKSHSLFPLETCPHVPDDAFRQFHTIDRELYAVLTRALHRDPVESVQVTAFLMWLERECADSTLIKRISSLPPLLVNAAAAEAAACVKCIESDQFIGGADDGAKLLSELLRIPTGVSLRFLHDNRITVLRSVAKIMNTVCWRALGDLIGGVAPPPPPPMHLLYNPYAGLAHGVVVPPQSPPLGAAANVMGLPRLHVPEAFPPVDVATQRLIVGHEMGNLVAKNLNFNDSKVEKEVSPDDRTIFLTFSKGYPTTEEEVREYFTRRFGDFIEDVIMQEVEVDEQPLYAKMVARSAAVIDGIVEGNKAKYSINGKHVWARKYVKKQPQQRSPPRGEASGSGSGSGSSPTLPKKLA</sequence>
<reference evidence="2 3" key="1">
    <citation type="submission" date="2024-06" db="EMBL/GenBank/DDBJ databases">
        <title>A chromosome level genome sequence of Diviner's sage (Salvia divinorum).</title>
        <authorList>
            <person name="Ford S.A."/>
            <person name="Ro D.-K."/>
            <person name="Ness R.W."/>
            <person name="Phillips M.A."/>
        </authorList>
    </citation>
    <scope>NUCLEOTIDE SEQUENCE [LARGE SCALE GENOMIC DNA]</scope>
    <source>
        <strain evidence="2">SAF-2024a</strain>
        <tissue evidence="2">Leaf</tissue>
    </source>
</reference>
<dbReference type="AlphaFoldDB" id="A0ABD1IJ66"/>
<evidence type="ECO:0000313" key="2">
    <source>
        <dbReference type="EMBL" id="KAL1568747.1"/>
    </source>
</evidence>
<protein>
    <submittedName>
        <fullName evidence="2">Uncharacterized protein</fullName>
    </submittedName>
</protein>
<accession>A0ABD1IJ66</accession>
<dbReference type="PANTHER" id="PTHR33527:SF28">
    <property type="entry name" value="GB|AAD43168.1"/>
    <property type="match status" value="1"/>
</dbReference>
<organism evidence="2 3">
    <name type="scientific">Salvia divinorum</name>
    <name type="common">Maria pastora</name>
    <name type="synonym">Diviner's sage</name>
    <dbReference type="NCBI Taxonomy" id="28513"/>
    <lineage>
        <taxon>Eukaryota</taxon>
        <taxon>Viridiplantae</taxon>
        <taxon>Streptophyta</taxon>
        <taxon>Embryophyta</taxon>
        <taxon>Tracheophyta</taxon>
        <taxon>Spermatophyta</taxon>
        <taxon>Magnoliopsida</taxon>
        <taxon>eudicotyledons</taxon>
        <taxon>Gunneridae</taxon>
        <taxon>Pentapetalae</taxon>
        <taxon>asterids</taxon>
        <taxon>lamiids</taxon>
        <taxon>Lamiales</taxon>
        <taxon>Lamiaceae</taxon>
        <taxon>Nepetoideae</taxon>
        <taxon>Mentheae</taxon>
        <taxon>Salviinae</taxon>
        <taxon>Salvia</taxon>
        <taxon>Salvia subgen. Calosphace</taxon>
    </lineage>
</organism>
<gene>
    <name evidence="2" type="ORF">AAHA92_00321</name>
</gene>
<dbReference type="Proteomes" id="UP001567538">
    <property type="component" value="Unassembled WGS sequence"/>
</dbReference>
<proteinExistence type="predicted"/>
<evidence type="ECO:0000313" key="3">
    <source>
        <dbReference type="Proteomes" id="UP001567538"/>
    </source>
</evidence>
<feature type="region of interest" description="Disordered" evidence="1">
    <location>
        <begin position="324"/>
        <end position="357"/>
    </location>
</feature>
<dbReference type="EMBL" id="JBEAFC010000001">
    <property type="protein sequence ID" value="KAL1568747.1"/>
    <property type="molecule type" value="Genomic_DNA"/>
</dbReference>
<dbReference type="PANTHER" id="PTHR33527">
    <property type="entry name" value="OS07G0274300 PROTEIN"/>
    <property type="match status" value="1"/>
</dbReference>
<name>A0ABD1IJ66_SALDI</name>
<evidence type="ECO:0000256" key="1">
    <source>
        <dbReference type="SAM" id="MobiDB-lite"/>
    </source>
</evidence>
<keyword evidence="3" id="KW-1185">Reference proteome</keyword>